<dbReference type="Pfam" id="PF09912">
    <property type="entry name" value="DUF2141"/>
    <property type="match status" value="1"/>
</dbReference>
<protein>
    <submittedName>
        <fullName evidence="1">DUF2141 domain-containing protein</fullName>
    </submittedName>
</protein>
<reference evidence="1 2" key="1">
    <citation type="submission" date="2019-01" db="EMBL/GenBank/DDBJ databases">
        <title>Sphingorhabdus lacus sp.nov., isolated from an oligotrophic freshwater lake.</title>
        <authorList>
            <person name="Park M."/>
        </authorList>
    </citation>
    <scope>NUCLEOTIDE SEQUENCE [LARGE SCALE GENOMIC DNA]</scope>
    <source>
        <strain evidence="1 2">IMCC26285</strain>
    </source>
</reference>
<dbReference type="OrthoDB" id="9788332at2"/>
<keyword evidence="2" id="KW-1185">Reference proteome</keyword>
<dbReference type="EMBL" id="SDWJ01000001">
    <property type="protein sequence ID" value="MVZ96315.1"/>
    <property type="molecule type" value="Genomic_DNA"/>
</dbReference>
<dbReference type="AlphaFoldDB" id="A0A6I4M1V9"/>
<sequence>MGFISDFGTRFAARTLVLAIGVTALVPGTALDATSTTSTLDLSIYGLRSMKGNVLVCVTANPKFFPDCSKDPKSHRAKVAASNAANISFDGLEQGTYAVALIHDENANSKMDMAIFLPKEGFGFSRNPVIVAGPPRFKAAAFAIDAAEVSQRVKMKYML</sequence>
<evidence type="ECO:0000313" key="2">
    <source>
        <dbReference type="Proteomes" id="UP000471147"/>
    </source>
</evidence>
<gene>
    <name evidence="1" type="ORF">EUU23_01195</name>
</gene>
<dbReference type="Proteomes" id="UP000471147">
    <property type="component" value="Unassembled WGS sequence"/>
</dbReference>
<evidence type="ECO:0000313" key="1">
    <source>
        <dbReference type="EMBL" id="MVZ96315.1"/>
    </source>
</evidence>
<comment type="caution">
    <text evidence="1">The sequence shown here is derived from an EMBL/GenBank/DDBJ whole genome shotgun (WGS) entry which is preliminary data.</text>
</comment>
<proteinExistence type="predicted"/>
<organism evidence="1 2">
    <name type="scientific">Sphingorhabdus profundilacus</name>
    <dbReference type="NCBI Taxonomy" id="2509718"/>
    <lineage>
        <taxon>Bacteria</taxon>
        <taxon>Pseudomonadati</taxon>
        <taxon>Pseudomonadota</taxon>
        <taxon>Alphaproteobacteria</taxon>
        <taxon>Sphingomonadales</taxon>
        <taxon>Sphingomonadaceae</taxon>
        <taxon>Sphingorhabdus</taxon>
    </lineage>
</organism>
<name>A0A6I4M1V9_9SPHN</name>
<accession>A0A6I4M1V9</accession>
<dbReference type="InterPro" id="IPR018673">
    <property type="entry name" value="DUF2141"/>
</dbReference>